<feature type="compositionally biased region" description="Low complexity" evidence="7">
    <location>
        <begin position="314"/>
        <end position="327"/>
    </location>
</feature>
<proteinExistence type="predicted"/>
<dbReference type="Proteomes" id="UP000799766">
    <property type="component" value="Unassembled WGS sequence"/>
</dbReference>
<sequence length="335" mass="37530">MAQGMKDEKAKTGAEFSDLANARTTPDQPAATGQPLTHYHSMFYRLLSWKNPRATAISYAMIVSVIIASRYVPVLRYFFKLSYMVLGSMFSESTHTHTHTHTHTYIYTHSPWLLCSAQDKAWSFNHATEWCVRIGLLIFPSQLVTAAAEVFGKAALGNGLASQIRPRQYYTIHRESLERFTEDLEQLINFVVIECQRVIFAENVYATVACFLAAFVSYWLIKWVPFWGLSLVFTTLLYMGPLVYMQNKELIDGHLNTAADTINAQTAQMRELAGQHAGRLSEQAKTYAGQYGQKAQEMIGQARGRQVKSEDFPKAPSAEPEAPAPTGGEKEPVAA</sequence>
<accession>A0A6A6P3N6</accession>
<evidence type="ECO:0000313" key="10">
    <source>
        <dbReference type="Proteomes" id="UP000799766"/>
    </source>
</evidence>
<dbReference type="GO" id="GO:0005789">
    <property type="term" value="C:endoplasmic reticulum membrane"/>
    <property type="evidence" value="ECO:0007669"/>
    <property type="project" value="UniProtKB-SubCell"/>
</dbReference>
<feature type="transmembrane region" description="Helical" evidence="6">
    <location>
        <begin position="227"/>
        <end position="245"/>
    </location>
</feature>
<feature type="region of interest" description="Disordered" evidence="7">
    <location>
        <begin position="1"/>
        <end position="33"/>
    </location>
</feature>
<reference evidence="9" key="1">
    <citation type="journal article" date="2020" name="Stud. Mycol.">
        <title>101 Dothideomycetes genomes: a test case for predicting lifestyles and emergence of pathogens.</title>
        <authorList>
            <person name="Haridas S."/>
            <person name="Albert R."/>
            <person name="Binder M."/>
            <person name="Bloem J."/>
            <person name="Labutti K."/>
            <person name="Salamov A."/>
            <person name="Andreopoulos B."/>
            <person name="Baker S."/>
            <person name="Barry K."/>
            <person name="Bills G."/>
            <person name="Bluhm B."/>
            <person name="Cannon C."/>
            <person name="Castanera R."/>
            <person name="Culley D."/>
            <person name="Daum C."/>
            <person name="Ezra D."/>
            <person name="Gonzalez J."/>
            <person name="Henrissat B."/>
            <person name="Kuo A."/>
            <person name="Liang C."/>
            <person name="Lipzen A."/>
            <person name="Lutzoni F."/>
            <person name="Magnuson J."/>
            <person name="Mondo S."/>
            <person name="Nolan M."/>
            <person name="Ohm R."/>
            <person name="Pangilinan J."/>
            <person name="Park H.-J."/>
            <person name="Ramirez L."/>
            <person name="Alfaro M."/>
            <person name="Sun H."/>
            <person name="Tritt A."/>
            <person name="Yoshinaga Y."/>
            <person name="Zwiers L.-H."/>
            <person name="Turgeon B."/>
            <person name="Goodwin S."/>
            <person name="Spatafora J."/>
            <person name="Crous P."/>
            <person name="Grigoriev I."/>
        </authorList>
    </citation>
    <scope>NUCLEOTIDE SEQUENCE</scope>
    <source>
        <strain evidence="9">ATCC 16933</strain>
    </source>
</reference>
<feature type="transmembrane region" description="Helical" evidence="6">
    <location>
        <begin position="204"/>
        <end position="221"/>
    </location>
</feature>
<gene>
    <name evidence="9" type="ORF">BDY21DRAFT_206490</name>
</gene>
<evidence type="ECO:0000256" key="7">
    <source>
        <dbReference type="SAM" id="MobiDB-lite"/>
    </source>
</evidence>
<feature type="transmembrane region" description="Helical" evidence="6">
    <location>
        <begin position="56"/>
        <end position="79"/>
    </location>
</feature>
<dbReference type="Pfam" id="PF02453">
    <property type="entry name" value="Reticulon"/>
    <property type="match status" value="1"/>
</dbReference>
<dbReference type="InterPro" id="IPR003388">
    <property type="entry name" value="Reticulon"/>
</dbReference>
<keyword evidence="3 6" id="KW-0256">Endoplasmic reticulum</keyword>
<keyword evidence="2 6" id="KW-0812">Transmembrane</keyword>
<name>A0A6A6P3N6_9PEZI</name>
<keyword evidence="5 6" id="KW-0472">Membrane</keyword>
<dbReference type="EMBL" id="MU001677">
    <property type="protein sequence ID" value="KAF2458586.1"/>
    <property type="molecule type" value="Genomic_DNA"/>
</dbReference>
<dbReference type="OrthoDB" id="567788at2759"/>
<evidence type="ECO:0000256" key="3">
    <source>
        <dbReference type="ARBA" id="ARBA00022824"/>
    </source>
</evidence>
<evidence type="ECO:0000256" key="1">
    <source>
        <dbReference type="ARBA" id="ARBA00004477"/>
    </source>
</evidence>
<evidence type="ECO:0000256" key="4">
    <source>
        <dbReference type="ARBA" id="ARBA00022989"/>
    </source>
</evidence>
<evidence type="ECO:0000256" key="6">
    <source>
        <dbReference type="RuleBase" id="RU363132"/>
    </source>
</evidence>
<protein>
    <recommendedName>
        <fullName evidence="6">Reticulon-like protein</fullName>
    </recommendedName>
</protein>
<comment type="subcellular location">
    <subcellularLocation>
        <location evidence="1 6">Endoplasmic reticulum membrane</location>
        <topology evidence="1 6">Multi-pass membrane protein</topology>
    </subcellularLocation>
</comment>
<dbReference type="PROSITE" id="PS50845">
    <property type="entry name" value="RETICULON"/>
    <property type="match status" value="1"/>
</dbReference>
<feature type="domain" description="Reticulon" evidence="8">
    <location>
        <begin position="43"/>
        <end position="296"/>
    </location>
</feature>
<evidence type="ECO:0000259" key="8">
    <source>
        <dbReference type="PROSITE" id="PS50845"/>
    </source>
</evidence>
<keyword evidence="4 6" id="KW-1133">Transmembrane helix</keyword>
<evidence type="ECO:0000313" key="9">
    <source>
        <dbReference type="EMBL" id="KAF2458586.1"/>
    </source>
</evidence>
<evidence type="ECO:0000256" key="5">
    <source>
        <dbReference type="ARBA" id="ARBA00023136"/>
    </source>
</evidence>
<keyword evidence="10" id="KW-1185">Reference proteome</keyword>
<organism evidence="9 10">
    <name type="scientific">Lineolata rhizophorae</name>
    <dbReference type="NCBI Taxonomy" id="578093"/>
    <lineage>
        <taxon>Eukaryota</taxon>
        <taxon>Fungi</taxon>
        <taxon>Dikarya</taxon>
        <taxon>Ascomycota</taxon>
        <taxon>Pezizomycotina</taxon>
        <taxon>Dothideomycetes</taxon>
        <taxon>Dothideomycetes incertae sedis</taxon>
        <taxon>Lineolatales</taxon>
        <taxon>Lineolataceae</taxon>
        <taxon>Lineolata</taxon>
    </lineage>
</organism>
<evidence type="ECO:0000256" key="2">
    <source>
        <dbReference type="ARBA" id="ARBA00022692"/>
    </source>
</evidence>
<feature type="compositionally biased region" description="Basic and acidic residues" evidence="7">
    <location>
        <begin position="1"/>
        <end position="12"/>
    </location>
</feature>
<dbReference type="AlphaFoldDB" id="A0A6A6P3N6"/>
<feature type="region of interest" description="Disordered" evidence="7">
    <location>
        <begin position="299"/>
        <end position="335"/>
    </location>
</feature>